<reference evidence="1" key="1">
    <citation type="journal article" date="2023" name="Mol. Phylogenet. Evol.">
        <title>Genome-scale phylogeny and comparative genomics of the fungal order Sordariales.</title>
        <authorList>
            <person name="Hensen N."/>
            <person name="Bonometti L."/>
            <person name="Westerberg I."/>
            <person name="Brannstrom I.O."/>
            <person name="Guillou S."/>
            <person name="Cros-Aarteil S."/>
            <person name="Calhoun S."/>
            <person name="Haridas S."/>
            <person name="Kuo A."/>
            <person name="Mondo S."/>
            <person name="Pangilinan J."/>
            <person name="Riley R."/>
            <person name="LaButti K."/>
            <person name="Andreopoulos B."/>
            <person name="Lipzen A."/>
            <person name="Chen C."/>
            <person name="Yan M."/>
            <person name="Daum C."/>
            <person name="Ng V."/>
            <person name="Clum A."/>
            <person name="Steindorff A."/>
            <person name="Ohm R.A."/>
            <person name="Martin F."/>
            <person name="Silar P."/>
            <person name="Natvig D.O."/>
            <person name="Lalanne C."/>
            <person name="Gautier V."/>
            <person name="Ament-Velasquez S.L."/>
            <person name="Kruys A."/>
            <person name="Hutchinson M.I."/>
            <person name="Powell A.J."/>
            <person name="Barry K."/>
            <person name="Miller A.N."/>
            <person name="Grigoriev I.V."/>
            <person name="Debuchy R."/>
            <person name="Gladieux P."/>
            <person name="Hiltunen Thoren M."/>
            <person name="Johannesson H."/>
        </authorList>
    </citation>
    <scope>NUCLEOTIDE SEQUENCE</scope>
    <source>
        <strain evidence="1">CBS 314.62</strain>
    </source>
</reference>
<sequence length="318" mass="36694">MANRAGLDHDAYWHTIVGWILYSGEYYNEAATHFTSAVHENPKSWLALDGLAQCAAAREDWEHAILWEERSIHTLPPELYKKSADLWRWIARWASNDPNLSHKTLTAAEEGFKANRYDSDVTIDYLVELRKHGDVAKLMQALNDLSKEKTTPGYSLLLCLFLQTADRNRYNLDFTISNALTDRRWTDNTEQLRGLRLILDALEEALKIAKAQDRQEAELVVRSSLGYFKLHSWDRATRDEGAVELETYLHCRAAFHAPLGFRQQQQHTQIRARVYLSHFYFTRVMGAQGQNAETQAASAQKLKTIADKVMNERQEHLF</sequence>
<dbReference type="SUPFAM" id="SSF48452">
    <property type="entry name" value="TPR-like"/>
    <property type="match status" value="1"/>
</dbReference>
<dbReference type="Gene3D" id="1.25.40.10">
    <property type="entry name" value="Tetratricopeptide repeat domain"/>
    <property type="match status" value="1"/>
</dbReference>
<dbReference type="AlphaFoldDB" id="A0AAE0X3Y4"/>
<dbReference type="EMBL" id="JAULSO010000004">
    <property type="protein sequence ID" value="KAK3684185.1"/>
    <property type="molecule type" value="Genomic_DNA"/>
</dbReference>
<gene>
    <name evidence="1" type="ORF">B0T22DRAFT_271342</name>
</gene>
<reference evidence="1" key="2">
    <citation type="submission" date="2023-06" db="EMBL/GenBank/DDBJ databases">
        <authorList>
            <consortium name="Lawrence Berkeley National Laboratory"/>
            <person name="Haridas S."/>
            <person name="Hensen N."/>
            <person name="Bonometti L."/>
            <person name="Westerberg I."/>
            <person name="Brannstrom I.O."/>
            <person name="Guillou S."/>
            <person name="Cros-Aarteil S."/>
            <person name="Calhoun S."/>
            <person name="Kuo A."/>
            <person name="Mondo S."/>
            <person name="Pangilinan J."/>
            <person name="Riley R."/>
            <person name="Labutti K."/>
            <person name="Andreopoulos B."/>
            <person name="Lipzen A."/>
            <person name="Chen C."/>
            <person name="Yanf M."/>
            <person name="Daum C."/>
            <person name="Ng V."/>
            <person name="Clum A."/>
            <person name="Steindorff A."/>
            <person name="Ohm R."/>
            <person name="Martin F."/>
            <person name="Silar P."/>
            <person name="Natvig D."/>
            <person name="Lalanne C."/>
            <person name="Gautier V."/>
            <person name="Ament-Velasquez S.L."/>
            <person name="Kruys A."/>
            <person name="Hutchinson M.I."/>
            <person name="Powell A.J."/>
            <person name="Barry K."/>
            <person name="Miller A.N."/>
            <person name="Grigoriev I.V."/>
            <person name="Debuchy R."/>
            <person name="Gladieux P."/>
            <person name="Thoren M.H."/>
            <person name="Johannesson H."/>
        </authorList>
    </citation>
    <scope>NUCLEOTIDE SEQUENCE</scope>
    <source>
        <strain evidence="1">CBS 314.62</strain>
    </source>
</reference>
<evidence type="ECO:0000313" key="1">
    <source>
        <dbReference type="EMBL" id="KAK3684185.1"/>
    </source>
</evidence>
<comment type="caution">
    <text evidence="1">The sequence shown here is derived from an EMBL/GenBank/DDBJ whole genome shotgun (WGS) entry which is preliminary data.</text>
</comment>
<proteinExistence type="predicted"/>
<organism evidence="1 2">
    <name type="scientific">Podospora appendiculata</name>
    <dbReference type="NCBI Taxonomy" id="314037"/>
    <lineage>
        <taxon>Eukaryota</taxon>
        <taxon>Fungi</taxon>
        <taxon>Dikarya</taxon>
        <taxon>Ascomycota</taxon>
        <taxon>Pezizomycotina</taxon>
        <taxon>Sordariomycetes</taxon>
        <taxon>Sordariomycetidae</taxon>
        <taxon>Sordariales</taxon>
        <taxon>Podosporaceae</taxon>
        <taxon>Podospora</taxon>
    </lineage>
</organism>
<dbReference type="Proteomes" id="UP001270362">
    <property type="component" value="Unassembled WGS sequence"/>
</dbReference>
<evidence type="ECO:0000313" key="2">
    <source>
        <dbReference type="Proteomes" id="UP001270362"/>
    </source>
</evidence>
<keyword evidence="2" id="KW-1185">Reference proteome</keyword>
<protein>
    <submittedName>
        <fullName evidence="1">Uncharacterized protein</fullName>
    </submittedName>
</protein>
<dbReference type="InterPro" id="IPR011990">
    <property type="entry name" value="TPR-like_helical_dom_sf"/>
</dbReference>
<accession>A0AAE0X3Y4</accession>
<name>A0AAE0X3Y4_9PEZI</name>